<dbReference type="PRINTS" id="PR00502">
    <property type="entry name" value="NUDIXFAMILY"/>
</dbReference>
<dbReference type="OrthoDB" id="9806150at2"/>
<sequence length="176" mass="19584">MSDDVTLKQSSTVYSNPYLEVEDRTYSHDGREYRYVVARQPEFSVVGAVTKEGKILMMRQFRPGPGHFTHELPAGMVDPGDTPEETARKELLEETGYTGRIEAVTTAYVMAYSTAKRHIFLAHDCEKIAEPEEDPGVIGEPFLMDPQDFAGLLRSGDMLDLDAALILAARLGIPVF</sequence>
<dbReference type="GO" id="GO:0019693">
    <property type="term" value="P:ribose phosphate metabolic process"/>
    <property type="evidence" value="ECO:0007669"/>
    <property type="project" value="TreeGrafter"/>
</dbReference>
<dbReference type="GO" id="GO:0006753">
    <property type="term" value="P:nucleoside phosphate metabolic process"/>
    <property type="evidence" value="ECO:0007669"/>
    <property type="project" value="TreeGrafter"/>
</dbReference>
<organism evidence="9 10">
    <name type="scientific">Kordiimonas lacus</name>
    <dbReference type="NCBI Taxonomy" id="637679"/>
    <lineage>
        <taxon>Bacteria</taxon>
        <taxon>Pseudomonadati</taxon>
        <taxon>Pseudomonadota</taxon>
        <taxon>Alphaproteobacteria</taxon>
        <taxon>Kordiimonadales</taxon>
        <taxon>Kordiimonadaceae</taxon>
        <taxon>Kordiimonas</taxon>
    </lineage>
</organism>
<dbReference type="SUPFAM" id="SSF55811">
    <property type="entry name" value="Nudix"/>
    <property type="match status" value="1"/>
</dbReference>
<dbReference type="CDD" id="cd03424">
    <property type="entry name" value="NUDIX_ADPRase_Nudt5_UGPPase_Nudt14"/>
    <property type="match status" value="1"/>
</dbReference>
<dbReference type="PROSITE" id="PS51462">
    <property type="entry name" value="NUDIX"/>
    <property type="match status" value="1"/>
</dbReference>
<dbReference type="Pfam" id="PF00293">
    <property type="entry name" value="NUDIX"/>
    <property type="match status" value="1"/>
</dbReference>
<evidence type="ECO:0000256" key="7">
    <source>
        <dbReference type="ARBA" id="ARBA00032272"/>
    </source>
</evidence>
<evidence type="ECO:0000259" key="8">
    <source>
        <dbReference type="PROSITE" id="PS51462"/>
    </source>
</evidence>
<evidence type="ECO:0000256" key="2">
    <source>
        <dbReference type="ARBA" id="ARBA00001946"/>
    </source>
</evidence>
<proteinExistence type="inferred from homology"/>
<feature type="domain" description="Nudix hydrolase" evidence="8">
    <location>
        <begin position="38"/>
        <end position="166"/>
    </location>
</feature>
<gene>
    <name evidence="9" type="ORF">SAMN04488071_2597</name>
</gene>
<reference evidence="9 10" key="1">
    <citation type="submission" date="2016-10" db="EMBL/GenBank/DDBJ databases">
        <authorList>
            <person name="de Groot N.N."/>
        </authorList>
    </citation>
    <scope>NUCLEOTIDE SEQUENCE [LARGE SCALE GENOMIC DNA]</scope>
    <source>
        <strain evidence="9 10">CGMCC 1.9109</strain>
    </source>
</reference>
<evidence type="ECO:0000256" key="6">
    <source>
        <dbReference type="ARBA" id="ARBA00032162"/>
    </source>
</evidence>
<name>A0A1G7C1X8_9PROT</name>
<dbReference type="InterPro" id="IPR020476">
    <property type="entry name" value="Nudix_hydrolase"/>
</dbReference>
<evidence type="ECO:0000313" key="9">
    <source>
        <dbReference type="EMBL" id="SDE32435.1"/>
    </source>
</evidence>
<keyword evidence="10" id="KW-1185">Reference proteome</keyword>
<dbReference type="AlphaFoldDB" id="A0A1G7C1X8"/>
<dbReference type="Gene3D" id="3.90.79.10">
    <property type="entry name" value="Nucleoside Triphosphate Pyrophosphohydrolase"/>
    <property type="match status" value="1"/>
</dbReference>
<evidence type="ECO:0000256" key="4">
    <source>
        <dbReference type="ARBA" id="ARBA00016377"/>
    </source>
</evidence>
<comment type="similarity">
    <text evidence="3">Belongs to the Nudix hydrolase family. NudK subfamily.</text>
</comment>
<evidence type="ECO:0000256" key="5">
    <source>
        <dbReference type="ARBA" id="ARBA00022801"/>
    </source>
</evidence>
<evidence type="ECO:0000256" key="1">
    <source>
        <dbReference type="ARBA" id="ARBA00000847"/>
    </source>
</evidence>
<dbReference type="InterPro" id="IPR015797">
    <property type="entry name" value="NUDIX_hydrolase-like_dom_sf"/>
</dbReference>
<dbReference type="PANTHER" id="PTHR11839:SF18">
    <property type="entry name" value="NUDIX HYDROLASE DOMAIN-CONTAINING PROTEIN"/>
    <property type="match status" value="1"/>
</dbReference>
<dbReference type="PANTHER" id="PTHR11839">
    <property type="entry name" value="UDP/ADP-SUGAR PYROPHOSPHATASE"/>
    <property type="match status" value="1"/>
</dbReference>
<protein>
    <recommendedName>
        <fullName evidence="4">GDP-mannose pyrophosphatase</fullName>
    </recommendedName>
    <alternativeName>
        <fullName evidence="6">GDP-mannose hydrolase</fullName>
    </alternativeName>
    <alternativeName>
        <fullName evidence="7">GDPMK</fullName>
    </alternativeName>
</protein>
<keyword evidence="5" id="KW-0378">Hydrolase</keyword>
<dbReference type="STRING" id="637679.GCA_001550055_03325"/>
<comment type="catalytic activity">
    <reaction evidence="1">
        <text>GDP-alpha-D-mannose + H2O = alpha-D-mannose 1-phosphate + GMP + 2 H(+)</text>
        <dbReference type="Rhea" id="RHEA:27978"/>
        <dbReference type="ChEBI" id="CHEBI:15377"/>
        <dbReference type="ChEBI" id="CHEBI:15378"/>
        <dbReference type="ChEBI" id="CHEBI:57527"/>
        <dbReference type="ChEBI" id="CHEBI:58115"/>
        <dbReference type="ChEBI" id="CHEBI:58409"/>
    </reaction>
</comment>
<evidence type="ECO:0000313" key="10">
    <source>
        <dbReference type="Proteomes" id="UP000183685"/>
    </source>
</evidence>
<accession>A0A1G7C1X8</accession>
<dbReference type="InterPro" id="IPR000086">
    <property type="entry name" value="NUDIX_hydrolase_dom"/>
</dbReference>
<dbReference type="GO" id="GO:0016787">
    <property type="term" value="F:hydrolase activity"/>
    <property type="evidence" value="ECO:0007669"/>
    <property type="project" value="UniProtKB-KW"/>
</dbReference>
<dbReference type="EMBL" id="FNAK01000006">
    <property type="protein sequence ID" value="SDE32435.1"/>
    <property type="molecule type" value="Genomic_DNA"/>
</dbReference>
<dbReference type="Proteomes" id="UP000183685">
    <property type="component" value="Unassembled WGS sequence"/>
</dbReference>
<comment type="cofactor">
    <cofactor evidence="2">
        <name>Mg(2+)</name>
        <dbReference type="ChEBI" id="CHEBI:18420"/>
    </cofactor>
</comment>
<dbReference type="RefSeq" id="WP_068307052.1">
    <property type="nucleotide sequence ID" value="NZ_FNAK01000006.1"/>
</dbReference>
<evidence type="ECO:0000256" key="3">
    <source>
        <dbReference type="ARBA" id="ARBA00007275"/>
    </source>
</evidence>